<name>A0A0L6UMJ5_9BASI</name>
<dbReference type="EMBL" id="LAVV01009954">
    <property type="protein sequence ID" value="KNZ49758.1"/>
    <property type="molecule type" value="Genomic_DNA"/>
</dbReference>
<protein>
    <recommendedName>
        <fullName evidence="2">Xylanolytic transcriptional activator regulatory domain-containing protein</fullName>
    </recommendedName>
</protein>
<dbReference type="GO" id="GO:0008270">
    <property type="term" value="F:zinc ion binding"/>
    <property type="evidence" value="ECO:0007669"/>
    <property type="project" value="InterPro"/>
</dbReference>
<dbReference type="CDD" id="cd12148">
    <property type="entry name" value="fungal_TF_MHR"/>
    <property type="match status" value="1"/>
</dbReference>
<dbReference type="PANTHER" id="PTHR46910">
    <property type="entry name" value="TRANSCRIPTION FACTOR PDR1"/>
    <property type="match status" value="1"/>
</dbReference>
<gene>
    <name evidence="3" type="ORF">VP01_480g9</name>
</gene>
<evidence type="ECO:0000313" key="3">
    <source>
        <dbReference type="EMBL" id="KNZ49758.1"/>
    </source>
</evidence>
<dbReference type="OrthoDB" id="4456959at2759"/>
<dbReference type="GO" id="GO:0003700">
    <property type="term" value="F:DNA-binding transcription factor activity"/>
    <property type="evidence" value="ECO:0007669"/>
    <property type="project" value="InterPro"/>
</dbReference>
<dbReference type="GO" id="GO:0003677">
    <property type="term" value="F:DNA binding"/>
    <property type="evidence" value="ECO:0007669"/>
    <property type="project" value="InterPro"/>
</dbReference>
<dbReference type="InterPro" id="IPR050987">
    <property type="entry name" value="AtrR-like"/>
</dbReference>
<dbReference type="Pfam" id="PF04082">
    <property type="entry name" value="Fungal_trans"/>
    <property type="match status" value="1"/>
</dbReference>
<dbReference type="GO" id="GO:0006351">
    <property type="term" value="P:DNA-templated transcription"/>
    <property type="evidence" value="ECO:0007669"/>
    <property type="project" value="InterPro"/>
</dbReference>
<keyword evidence="4" id="KW-1185">Reference proteome</keyword>
<organism evidence="3 4">
    <name type="scientific">Puccinia sorghi</name>
    <dbReference type="NCBI Taxonomy" id="27349"/>
    <lineage>
        <taxon>Eukaryota</taxon>
        <taxon>Fungi</taxon>
        <taxon>Dikarya</taxon>
        <taxon>Basidiomycota</taxon>
        <taxon>Pucciniomycotina</taxon>
        <taxon>Pucciniomycetes</taxon>
        <taxon>Pucciniales</taxon>
        <taxon>Pucciniaceae</taxon>
        <taxon>Puccinia</taxon>
    </lineage>
</organism>
<dbReference type="Proteomes" id="UP000037035">
    <property type="component" value="Unassembled WGS sequence"/>
</dbReference>
<dbReference type="PANTHER" id="PTHR46910:SF1">
    <property type="entry name" value="MISCELLANEOUS ZN(II)2CYS6 TRANSCRIPTION FACTOR (EUROFUNG)-RELATED"/>
    <property type="match status" value="1"/>
</dbReference>
<accession>A0A0L6UMJ5</accession>
<evidence type="ECO:0000313" key="4">
    <source>
        <dbReference type="Proteomes" id="UP000037035"/>
    </source>
</evidence>
<comment type="caution">
    <text evidence="3">The sequence shown here is derived from an EMBL/GenBank/DDBJ whole genome shotgun (WGS) entry which is preliminary data.</text>
</comment>
<sequence length="342" mass="38346">MATWSTLPTLSESRLQEAIVMTQKASLKLPDCTLLKLQLRVPQICERINTPLNLIKSYEIYSQLWKSCLNSAQNKESRQWEAHQAIRIADNLGQVGLKIAALERAVDTSRAAPDRQTADNYLIRAITLALGIGLSSHDEQLSIVSEDIQNAFAVQKQIDEFVNTMASKVDEGGSRDGKLRYHWLRSRVALSTVYFAEMGQAPDLKHNLIKIYFQHFHPLVLIVHPTTFYALHNSGLANNDLKFRALCLLMLSVASRWSSDPSVQLDLTGQPQPSREFAGFRFLYAGNAAPIGKCITFGTRVPFRIISGGKPFYQLCKHAQKVSNALLRTASLQEDFHVVHLT</sequence>
<dbReference type="AlphaFoldDB" id="A0A0L6UMJ5"/>
<reference evidence="3 4" key="1">
    <citation type="submission" date="2015-08" db="EMBL/GenBank/DDBJ databases">
        <title>Next Generation Sequencing and Analysis of the Genome of Puccinia sorghi L Schw, the Causal Agent of Maize Common Rust.</title>
        <authorList>
            <person name="Rochi L."/>
            <person name="Burguener G."/>
            <person name="Darino M."/>
            <person name="Turjanski A."/>
            <person name="Kreff E."/>
            <person name="Dieguez M.J."/>
            <person name="Sacco F."/>
        </authorList>
    </citation>
    <scope>NUCLEOTIDE SEQUENCE [LARGE SCALE GENOMIC DNA]</scope>
    <source>
        <strain evidence="3 4">RO10H11247</strain>
    </source>
</reference>
<feature type="domain" description="Xylanolytic transcriptional activator regulatory" evidence="2">
    <location>
        <begin position="209"/>
        <end position="265"/>
    </location>
</feature>
<keyword evidence="1" id="KW-0539">Nucleus</keyword>
<dbReference type="InterPro" id="IPR007219">
    <property type="entry name" value="XnlR_reg_dom"/>
</dbReference>
<evidence type="ECO:0000256" key="1">
    <source>
        <dbReference type="ARBA" id="ARBA00023242"/>
    </source>
</evidence>
<proteinExistence type="predicted"/>
<dbReference type="VEuPathDB" id="FungiDB:VP01_480g9"/>
<evidence type="ECO:0000259" key="2">
    <source>
        <dbReference type="Pfam" id="PF04082"/>
    </source>
</evidence>